<name>A0A0V1MU45_9BILA</name>
<dbReference type="PANTHER" id="PTHR47160">
    <property type="entry name" value="PUTATIVE-RELATED"/>
    <property type="match status" value="1"/>
</dbReference>
<evidence type="ECO:0000313" key="2">
    <source>
        <dbReference type="Proteomes" id="UP000054843"/>
    </source>
</evidence>
<dbReference type="Proteomes" id="UP000054843">
    <property type="component" value="Unassembled WGS sequence"/>
</dbReference>
<organism evidence="1 2">
    <name type="scientific">Trichinella papuae</name>
    <dbReference type="NCBI Taxonomy" id="268474"/>
    <lineage>
        <taxon>Eukaryota</taxon>
        <taxon>Metazoa</taxon>
        <taxon>Ecdysozoa</taxon>
        <taxon>Nematoda</taxon>
        <taxon>Enoplea</taxon>
        <taxon>Dorylaimia</taxon>
        <taxon>Trichinellida</taxon>
        <taxon>Trichinellidae</taxon>
        <taxon>Trichinella</taxon>
    </lineage>
</organism>
<dbReference type="EMBL" id="JYDO01000041">
    <property type="protein sequence ID" value="KRZ75178.1"/>
    <property type="molecule type" value="Genomic_DNA"/>
</dbReference>
<dbReference type="AlphaFoldDB" id="A0A0V1MU45"/>
<proteinExistence type="predicted"/>
<gene>
    <name evidence="1" type="ORF">T10_12247</name>
</gene>
<reference evidence="1 2" key="1">
    <citation type="submission" date="2015-01" db="EMBL/GenBank/DDBJ databases">
        <title>Evolution of Trichinella species and genotypes.</title>
        <authorList>
            <person name="Korhonen P.K."/>
            <person name="Edoardo P."/>
            <person name="Giuseppe L.R."/>
            <person name="Gasser R.B."/>
        </authorList>
    </citation>
    <scope>NUCLEOTIDE SEQUENCE [LARGE SCALE GENOMIC DNA]</scope>
    <source>
        <strain evidence="1">ISS1980</strain>
    </source>
</reference>
<feature type="non-terminal residue" evidence="1">
    <location>
        <position position="1"/>
    </location>
</feature>
<protein>
    <submittedName>
        <fullName evidence="1">Uncharacterized protein</fullName>
    </submittedName>
</protein>
<accession>A0A0V1MU45</accession>
<evidence type="ECO:0000313" key="1">
    <source>
        <dbReference type="EMBL" id="KRZ75178.1"/>
    </source>
</evidence>
<dbReference type="STRING" id="268474.A0A0V1MU45"/>
<keyword evidence="2" id="KW-1185">Reference proteome</keyword>
<comment type="caution">
    <text evidence="1">The sequence shown here is derived from an EMBL/GenBank/DDBJ whole genome shotgun (WGS) entry which is preliminary data.</text>
</comment>
<dbReference type="PANTHER" id="PTHR47160:SF10">
    <property type="entry name" value="MULE TRANSPOSASE DOMAIN-CONTAINING PROTEIN"/>
    <property type="match status" value="1"/>
</dbReference>
<sequence>LCYLMADNLHLVLNKRNNYNLVYEGRAHLLKHQILMKNSGFAIVGAVYTNLEVNTVLRTTPHAETCSADDSLLYRIEKRNTLKRRAGEETKPVPQIYGEECSSASTSLETAGNFPTYKKVKAAMYRSRAKRFPPMPATRQELEIPAHWRVTKSGRQFLMYNNVHNSVLIFCTDENIRELAGHAVWCMDGTFKIVPEWYHQMFSIHVFKEGKLIPLPQTVICDFETALIPAVQGSFPGVHVQGCYFHFCQAVLRKVADLGLRSRYLREAETKKIIKMLMATAFLPLAEVPAAVDLLGRDVTGSVAALFQYFRDEWMTPNRMPLWNVYHVEIRTNNHLEGWHFKMNRQAAKHHLSFYELLRLLIDEQGSTETLIQQVTSGRVTANDLRVKNNKYEEVQLRITALTAEYDGGTRTMEQFLKAIAYDVPEPVNF</sequence>